<gene>
    <name evidence="3" type="ORF">G127AT_03495</name>
</gene>
<reference evidence="3" key="1">
    <citation type="submission" date="2021-03" db="EMBL/GenBank/DDBJ databases">
        <title>Agromyces archimandritus sp. nov., isolated from the cockroach Archimandrita tessellata.</title>
        <authorList>
            <person name="Guzman J."/>
            <person name="Ortuzar M."/>
            <person name="Poehlein A."/>
            <person name="Daniel R."/>
            <person name="Trujillo M."/>
            <person name="Vilcinskas A."/>
        </authorList>
    </citation>
    <scope>NUCLEOTIDE SEQUENCE</scope>
    <source>
        <strain evidence="3">G127AT</strain>
    </source>
</reference>
<dbReference type="GO" id="GO:0005524">
    <property type="term" value="F:ATP binding"/>
    <property type="evidence" value="ECO:0007669"/>
    <property type="project" value="UniProtKB-KW"/>
</dbReference>
<feature type="transmembrane region" description="Helical" evidence="1">
    <location>
        <begin position="81"/>
        <end position="103"/>
    </location>
</feature>
<feature type="transmembrane region" description="Helical" evidence="1">
    <location>
        <begin position="115"/>
        <end position="142"/>
    </location>
</feature>
<evidence type="ECO:0000313" key="4">
    <source>
        <dbReference type="Proteomes" id="UP000671914"/>
    </source>
</evidence>
<keyword evidence="3" id="KW-0067">ATP-binding</keyword>
<evidence type="ECO:0000259" key="2">
    <source>
        <dbReference type="Pfam" id="PF02518"/>
    </source>
</evidence>
<dbReference type="EMBL" id="CP071696">
    <property type="protein sequence ID" value="QTX05305.1"/>
    <property type="molecule type" value="Genomic_DNA"/>
</dbReference>
<evidence type="ECO:0000256" key="1">
    <source>
        <dbReference type="SAM" id="Phobius"/>
    </source>
</evidence>
<feature type="transmembrane region" description="Helical" evidence="1">
    <location>
        <begin position="162"/>
        <end position="182"/>
    </location>
</feature>
<keyword evidence="1" id="KW-0812">Transmembrane</keyword>
<dbReference type="KEGG" id="aarc:G127AT_03495"/>
<dbReference type="SUPFAM" id="SSF55874">
    <property type="entry name" value="ATPase domain of HSP90 chaperone/DNA topoisomerase II/histidine kinase"/>
    <property type="match status" value="1"/>
</dbReference>
<protein>
    <submittedName>
        <fullName evidence="3">ATP-binding protein</fullName>
    </submittedName>
</protein>
<evidence type="ECO:0000313" key="3">
    <source>
        <dbReference type="EMBL" id="QTX05305.1"/>
    </source>
</evidence>
<proteinExistence type="predicted"/>
<feature type="transmembrane region" description="Helical" evidence="1">
    <location>
        <begin position="26"/>
        <end position="47"/>
    </location>
</feature>
<dbReference type="RefSeq" id="WP_210899873.1">
    <property type="nucleotide sequence ID" value="NZ_CP071696.1"/>
</dbReference>
<keyword evidence="1" id="KW-1133">Transmembrane helix</keyword>
<organism evidence="3 4">
    <name type="scientific">Agromyces archimandritae</name>
    <dbReference type="NCBI Taxonomy" id="2781962"/>
    <lineage>
        <taxon>Bacteria</taxon>
        <taxon>Bacillati</taxon>
        <taxon>Actinomycetota</taxon>
        <taxon>Actinomycetes</taxon>
        <taxon>Micrococcales</taxon>
        <taxon>Microbacteriaceae</taxon>
        <taxon>Agromyces</taxon>
    </lineage>
</organism>
<sequence>MPAADWRMARFAPHRTAVSSAQVETVVARAVGIFGLVFAAQTVPVALEQSEALAVGAGTTLMALLYGGVVALAVASIGKVAVTGTAAAFAVLYAAALAAWPLLVDDPAALGGPPWLYYLANVATSAAAIAFPLAASVAYTVLVPAWYGVLRATAPGGQADTLLATLDALYAMILGFVVLIIITMLRQASRAVDGAQDAALRRYDVAARQHANEIERVRIDALVHDSVLTTLLSAAAAETPEEQRLAARMARDAVRRLDEAGASGPRTVESVGLTVLVRRIRAALTTFAAPFTVRVVNAAGVELTVEAIEAVYSATVQAMVNSLQHADEAGRTTRRELRVRGVGTGGVVVEVADNGRGFALQDVPNERLGLRVSIEERMAGAGGTAVVTSWPGEGTTVTIAWPAGVDGATT</sequence>
<keyword evidence="4" id="KW-1185">Reference proteome</keyword>
<name>A0A975FN98_9MICO</name>
<dbReference type="AlphaFoldDB" id="A0A975FN98"/>
<dbReference type="Proteomes" id="UP000671914">
    <property type="component" value="Chromosome"/>
</dbReference>
<accession>A0A975FN98</accession>
<feature type="domain" description="Histidine kinase/HSP90-like ATPase" evidence="2">
    <location>
        <begin position="316"/>
        <end position="403"/>
    </location>
</feature>
<dbReference type="InterPro" id="IPR036890">
    <property type="entry name" value="HATPase_C_sf"/>
</dbReference>
<keyword evidence="1" id="KW-0472">Membrane</keyword>
<dbReference type="InterPro" id="IPR003594">
    <property type="entry name" value="HATPase_dom"/>
</dbReference>
<dbReference type="Pfam" id="PF02518">
    <property type="entry name" value="HATPase_c"/>
    <property type="match status" value="1"/>
</dbReference>
<feature type="transmembrane region" description="Helical" evidence="1">
    <location>
        <begin position="54"/>
        <end position="75"/>
    </location>
</feature>
<keyword evidence="3" id="KW-0547">Nucleotide-binding</keyword>
<dbReference type="Gene3D" id="3.30.565.10">
    <property type="entry name" value="Histidine kinase-like ATPase, C-terminal domain"/>
    <property type="match status" value="1"/>
</dbReference>